<keyword evidence="4 6" id="KW-1133">Transmembrane helix</keyword>
<feature type="transmembrane region" description="Helical" evidence="6">
    <location>
        <begin position="46"/>
        <end position="65"/>
    </location>
</feature>
<organism evidence="8 9">
    <name type="scientific">Enterobacter cloacae</name>
    <dbReference type="NCBI Taxonomy" id="550"/>
    <lineage>
        <taxon>Bacteria</taxon>
        <taxon>Pseudomonadati</taxon>
        <taxon>Pseudomonadota</taxon>
        <taxon>Gammaproteobacteria</taxon>
        <taxon>Enterobacterales</taxon>
        <taxon>Enterobacteriaceae</taxon>
        <taxon>Enterobacter</taxon>
        <taxon>Enterobacter cloacae complex</taxon>
    </lineage>
</organism>
<dbReference type="GO" id="GO:0000271">
    <property type="term" value="P:polysaccharide biosynthetic process"/>
    <property type="evidence" value="ECO:0007669"/>
    <property type="project" value="InterPro"/>
</dbReference>
<feature type="transmembrane region" description="Helical" evidence="6">
    <location>
        <begin position="104"/>
        <end position="126"/>
    </location>
</feature>
<proteinExistence type="inferred from homology"/>
<keyword evidence="5 6" id="KW-0472">Membrane</keyword>
<reference evidence="8 9" key="1">
    <citation type="submission" date="2018-06" db="EMBL/GenBank/DDBJ databases">
        <authorList>
            <consortium name="Pathogen Informatics"/>
            <person name="Doyle S."/>
        </authorList>
    </citation>
    <scope>NUCLEOTIDE SEQUENCE [LARGE SCALE GENOMIC DNA]</scope>
    <source>
        <strain evidence="8 9">NCTC10005</strain>
    </source>
</reference>
<sequence length="128" mass="14014">MSINLASIYRNQALRYCLVGGMNTAVTAVVIITLTAAGVGLYFSNFAGYVVGVLFSFILNTVFTFSSKPSATKLLKFLTCCGVCYAINLFTMNIAMLSGAENVYFVQLTGMFFYTVSGFIINKLWVMK</sequence>
<gene>
    <name evidence="8" type="ORF">NCTC10005_03741</name>
</gene>
<dbReference type="Proteomes" id="UP000255106">
    <property type="component" value="Unassembled WGS sequence"/>
</dbReference>
<name>A0A377LX50_ENTCL</name>
<dbReference type="PANTHER" id="PTHR38459:SF1">
    <property type="entry name" value="PROPHAGE BACTOPRENOL-LINKED GLUCOSE TRANSLOCASE HOMOLOG"/>
    <property type="match status" value="1"/>
</dbReference>
<comment type="subcellular location">
    <subcellularLocation>
        <location evidence="1">Membrane</location>
        <topology evidence="1">Multi-pass membrane protein</topology>
    </subcellularLocation>
</comment>
<dbReference type="Pfam" id="PF04138">
    <property type="entry name" value="GtrA_DPMS_TM"/>
    <property type="match status" value="1"/>
</dbReference>
<accession>A0A377LX50</accession>
<evidence type="ECO:0000256" key="3">
    <source>
        <dbReference type="ARBA" id="ARBA00022692"/>
    </source>
</evidence>
<evidence type="ECO:0000313" key="8">
    <source>
        <dbReference type="EMBL" id="STQ10977.1"/>
    </source>
</evidence>
<evidence type="ECO:0000313" key="9">
    <source>
        <dbReference type="Proteomes" id="UP000255106"/>
    </source>
</evidence>
<dbReference type="RefSeq" id="WP_044158227.1">
    <property type="nucleotide sequence ID" value="NZ_CP053568.1"/>
</dbReference>
<dbReference type="GO" id="GO:0005886">
    <property type="term" value="C:plasma membrane"/>
    <property type="evidence" value="ECO:0007669"/>
    <property type="project" value="TreeGrafter"/>
</dbReference>
<feature type="domain" description="GtrA/DPMS transmembrane" evidence="7">
    <location>
        <begin position="15"/>
        <end position="126"/>
    </location>
</feature>
<protein>
    <submittedName>
        <fullName evidence="8">GtrA-like protein</fullName>
    </submittedName>
</protein>
<evidence type="ECO:0000256" key="6">
    <source>
        <dbReference type="SAM" id="Phobius"/>
    </source>
</evidence>
<comment type="similarity">
    <text evidence="2">Belongs to the GtrA family.</text>
</comment>
<dbReference type="InterPro" id="IPR007267">
    <property type="entry name" value="GtrA_DPMS_TM"/>
</dbReference>
<evidence type="ECO:0000256" key="1">
    <source>
        <dbReference type="ARBA" id="ARBA00004141"/>
    </source>
</evidence>
<dbReference type="InterPro" id="IPR051401">
    <property type="entry name" value="GtrA_CellWall_Glycosyl"/>
</dbReference>
<evidence type="ECO:0000256" key="4">
    <source>
        <dbReference type="ARBA" id="ARBA00022989"/>
    </source>
</evidence>
<dbReference type="AlphaFoldDB" id="A0A377LX50"/>
<keyword evidence="3 6" id="KW-0812">Transmembrane</keyword>
<feature type="transmembrane region" description="Helical" evidence="6">
    <location>
        <begin position="16"/>
        <end position="40"/>
    </location>
</feature>
<dbReference type="PANTHER" id="PTHR38459">
    <property type="entry name" value="PROPHAGE BACTOPRENOL-LINKED GLUCOSE TRANSLOCASE HOMOLOG"/>
    <property type="match status" value="1"/>
</dbReference>
<evidence type="ECO:0000256" key="5">
    <source>
        <dbReference type="ARBA" id="ARBA00023136"/>
    </source>
</evidence>
<dbReference type="EMBL" id="UGJB01000004">
    <property type="protein sequence ID" value="STQ10977.1"/>
    <property type="molecule type" value="Genomic_DNA"/>
</dbReference>
<evidence type="ECO:0000256" key="2">
    <source>
        <dbReference type="ARBA" id="ARBA00009399"/>
    </source>
</evidence>
<evidence type="ECO:0000259" key="7">
    <source>
        <dbReference type="Pfam" id="PF04138"/>
    </source>
</evidence>
<feature type="transmembrane region" description="Helical" evidence="6">
    <location>
        <begin position="77"/>
        <end position="98"/>
    </location>
</feature>